<keyword evidence="1" id="KW-0812">Transmembrane</keyword>
<protein>
    <submittedName>
        <fullName evidence="2">Uncharacterized protein</fullName>
    </submittedName>
</protein>
<reference evidence="2 3" key="1">
    <citation type="submission" date="2009-12" db="EMBL/GenBank/DDBJ databases">
        <title>The Genome Sequence of Anolis carolinensis (Green Anole Lizard).</title>
        <authorList>
            <consortium name="The Genome Sequencing Platform"/>
            <person name="Di Palma F."/>
            <person name="Alfoldi J."/>
            <person name="Heiman D."/>
            <person name="Young S."/>
            <person name="Grabherr M."/>
            <person name="Johnson J."/>
            <person name="Lander E.S."/>
            <person name="Lindblad-Toh K."/>
        </authorList>
    </citation>
    <scope>NUCLEOTIDE SEQUENCE [LARGE SCALE GENOMIC DNA]</scope>
    <source>
        <strain evidence="2 3">JBL SC #1</strain>
    </source>
</reference>
<keyword evidence="1" id="KW-1133">Transmembrane helix</keyword>
<keyword evidence="1" id="KW-0472">Membrane</keyword>
<accession>A0A803SMX2</accession>
<sequence>MAMKPLGSLTIFLGICIICLVFFTLKRNFIRNRKLPHGPTLLPIIGNALQLKANHLDLTLHEVSGKINTIFGRYSQHGNGCNPVYTPPHTHMHLSNCRIP</sequence>
<proteinExistence type="predicted"/>
<dbReference type="InParanoid" id="A0A803SMX2"/>
<dbReference type="Ensembl" id="ENSACAT00000045117.1">
    <property type="protein sequence ID" value="ENSACAP00000024312.1"/>
    <property type="gene ID" value="ENSACAG00000035241.1"/>
</dbReference>
<feature type="transmembrane region" description="Helical" evidence="1">
    <location>
        <begin position="6"/>
        <end position="25"/>
    </location>
</feature>
<evidence type="ECO:0000313" key="2">
    <source>
        <dbReference type="Ensembl" id="ENSACAP00000024312.1"/>
    </source>
</evidence>
<dbReference type="Proteomes" id="UP000001646">
    <property type="component" value="Chromosome 1"/>
</dbReference>
<evidence type="ECO:0000313" key="3">
    <source>
        <dbReference type="Proteomes" id="UP000001646"/>
    </source>
</evidence>
<dbReference type="AlphaFoldDB" id="A0A803SMX2"/>
<keyword evidence="3" id="KW-1185">Reference proteome</keyword>
<evidence type="ECO:0000256" key="1">
    <source>
        <dbReference type="SAM" id="Phobius"/>
    </source>
</evidence>
<reference evidence="2" key="3">
    <citation type="submission" date="2025-09" db="UniProtKB">
        <authorList>
            <consortium name="Ensembl"/>
        </authorList>
    </citation>
    <scope>IDENTIFICATION</scope>
</reference>
<dbReference type="GeneTree" id="ENSGT00950000185185"/>
<name>A0A803SMX2_ANOCA</name>
<organism evidence="2 3">
    <name type="scientific">Anolis carolinensis</name>
    <name type="common">Green anole</name>
    <name type="synonym">American chameleon</name>
    <dbReference type="NCBI Taxonomy" id="28377"/>
    <lineage>
        <taxon>Eukaryota</taxon>
        <taxon>Metazoa</taxon>
        <taxon>Chordata</taxon>
        <taxon>Craniata</taxon>
        <taxon>Vertebrata</taxon>
        <taxon>Euteleostomi</taxon>
        <taxon>Lepidosauria</taxon>
        <taxon>Squamata</taxon>
        <taxon>Bifurcata</taxon>
        <taxon>Unidentata</taxon>
        <taxon>Episquamata</taxon>
        <taxon>Toxicofera</taxon>
        <taxon>Iguania</taxon>
        <taxon>Dactyloidae</taxon>
        <taxon>Anolis</taxon>
    </lineage>
</organism>
<reference evidence="2" key="2">
    <citation type="submission" date="2025-08" db="UniProtKB">
        <authorList>
            <consortium name="Ensembl"/>
        </authorList>
    </citation>
    <scope>IDENTIFICATION</scope>
</reference>